<dbReference type="PROSITE" id="PS51186">
    <property type="entry name" value="GNAT"/>
    <property type="match status" value="1"/>
</dbReference>
<sequence>MDLSIREAKASDMKRVLELIQELATFEKEPDAVEVTEKDLIDGLTAKQPLFTCFVAEVDGVVQGMALCYPRYSTWKGLTVHLEDLIVTQSLRGKGVGKALYSAVMKHAFNKKVRRVEWVVLDWNKNAIDFYESTGAAVDAQWNIAQMNEVALKNYVAQL</sequence>
<comment type="similarity">
    <text evidence="1">Belongs to the acetyltransferase family.</text>
</comment>
<evidence type="ECO:0000256" key="2">
    <source>
        <dbReference type="ARBA" id="ARBA00022679"/>
    </source>
</evidence>
<reference evidence="5 6" key="1">
    <citation type="submission" date="2016-11" db="EMBL/GenBank/DDBJ databases">
        <title>Trade-off between light-utilization and light-protection in marine flavobacteria.</title>
        <authorList>
            <person name="Kumagai Y."/>
        </authorList>
    </citation>
    <scope>NUCLEOTIDE SEQUENCE [LARGE SCALE GENOMIC DNA]</scope>
    <source>
        <strain evidence="5 6">JCM 13191</strain>
    </source>
</reference>
<feature type="domain" description="N-acetyltransferase" evidence="4">
    <location>
        <begin position="3"/>
        <end position="157"/>
    </location>
</feature>
<evidence type="ECO:0000256" key="1">
    <source>
        <dbReference type="ARBA" id="ARBA00008694"/>
    </source>
</evidence>
<dbReference type="AlphaFoldDB" id="A0A1W6MJW9"/>
<dbReference type="InterPro" id="IPR017255">
    <property type="entry name" value="AcTrfase_GNAT_prd"/>
</dbReference>
<dbReference type="EMBL" id="CP019344">
    <property type="protein sequence ID" value="ARN77905.1"/>
    <property type="molecule type" value="Genomic_DNA"/>
</dbReference>
<proteinExistence type="inferred from homology"/>
<dbReference type="Gene3D" id="3.40.630.30">
    <property type="match status" value="1"/>
</dbReference>
<dbReference type="SUPFAM" id="SSF55729">
    <property type="entry name" value="Acyl-CoA N-acyltransferases (Nat)"/>
    <property type="match status" value="1"/>
</dbReference>
<name>A0A1W6MJW9_9FLAO</name>
<dbReference type="CDD" id="cd04301">
    <property type="entry name" value="NAT_SF"/>
    <property type="match status" value="1"/>
</dbReference>
<accession>A0A1W6MJW9</accession>
<keyword evidence="2 5" id="KW-0808">Transferase</keyword>
<dbReference type="PIRSF" id="PIRSF037663">
    <property type="entry name" value="Acetyltransf_GNAT_prd"/>
    <property type="match status" value="1"/>
</dbReference>
<dbReference type="FunFam" id="3.40.630.30:FF:000064">
    <property type="entry name" value="GNAT family acetyltransferase"/>
    <property type="match status" value="1"/>
</dbReference>
<dbReference type="Proteomes" id="UP000193431">
    <property type="component" value="Chromosome"/>
</dbReference>
<protein>
    <submittedName>
        <fullName evidence="5">GNAT family N-acetyltransferase</fullName>
    </submittedName>
</protein>
<dbReference type="InterPro" id="IPR000182">
    <property type="entry name" value="GNAT_dom"/>
</dbReference>
<evidence type="ECO:0000256" key="3">
    <source>
        <dbReference type="ARBA" id="ARBA00023315"/>
    </source>
</evidence>
<dbReference type="RefSeq" id="WP_085766703.1">
    <property type="nucleotide sequence ID" value="NZ_CP019344.1"/>
</dbReference>
<dbReference type="InterPro" id="IPR051016">
    <property type="entry name" value="Diverse_Substrate_AcTransf"/>
</dbReference>
<dbReference type="STRING" id="331648.BST97_07765"/>
<evidence type="ECO:0000313" key="6">
    <source>
        <dbReference type="Proteomes" id="UP000193431"/>
    </source>
</evidence>
<evidence type="ECO:0000259" key="4">
    <source>
        <dbReference type="PROSITE" id="PS51186"/>
    </source>
</evidence>
<dbReference type="PANTHER" id="PTHR10545">
    <property type="entry name" value="DIAMINE N-ACETYLTRANSFERASE"/>
    <property type="match status" value="1"/>
</dbReference>
<evidence type="ECO:0000313" key="5">
    <source>
        <dbReference type="EMBL" id="ARN77905.1"/>
    </source>
</evidence>
<dbReference type="Pfam" id="PF00583">
    <property type="entry name" value="Acetyltransf_1"/>
    <property type="match status" value="1"/>
</dbReference>
<dbReference type="GO" id="GO:0008080">
    <property type="term" value="F:N-acetyltransferase activity"/>
    <property type="evidence" value="ECO:0007669"/>
    <property type="project" value="UniProtKB-ARBA"/>
</dbReference>
<dbReference type="OrthoDB" id="9805924at2"/>
<dbReference type="PANTHER" id="PTHR10545:SF29">
    <property type="entry name" value="GH14572P-RELATED"/>
    <property type="match status" value="1"/>
</dbReference>
<organism evidence="5 6">
    <name type="scientific">Nonlabens spongiae</name>
    <dbReference type="NCBI Taxonomy" id="331648"/>
    <lineage>
        <taxon>Bacteria</taxon>
        <taxon>Pseudomonadati</taxon>
        <taxon>Bacteroidota</taxon>
        <taxon>Flavobacteriia</taxon>
        <taxon>Flavobacteriales</taxon>
        <taxon>Flavobacteriaceae</taxon>
        <taxon>Nonlabens</taxon>
    </lineage>
</organism>
<keyword evidence="6" id="KW-1185">Reference proteome</keyword>
<gene>
    <name evidence="5" type="ORF">BST97_07765</name>
</gene>
<dbReference type="InterPro" id="IPR016181">
    <property type="entry name" value="Acyl_CoA_acyltransferase"/>
</dbReference>
<keyword evidence="3" id="KW-0012">Acyltransferase</keyword>